<dbReference type="SUPFAM" id="SSF53850">
    <property type="entry name" value="Periplasmic binding protein-like II"/>
    <property type="match status" value="1"/>
</dbReference>
<dbReference type="PANTHER" id="PTHR30579">
    <property type="entry name" value="TRANSCRIPTIONAL REGULATOR"/>
    <property type="match status" value="1"/>
</dbReference>
<evidence type="ECO:0000256" key="3">
    <source>
        <dbReference type="ARBA" id="ARBA00023125"/>
    </source>
</evidence>
<comment type="similarity">
    <text evidence="1">Belongs to the LysR transcriptional regulatory family.</text>
</comment>
<protein>
    <submittedName>
        <fullName evidence="6">ArgP/LysG family DNA-binding transcriptional regulator</fullName>
    </submittedName>
</protein>
<evidence type="ECO:0000313" key="7">
    <source>
        <dbReference type="Proteomes" id="UP000468591"/>
    </source>
</evidence>
<keyword evidence="7" id="KW-1185">Reference proteome</keyword>
<proteinExistence type="inferred from homology"/>
<name>A0A6P0C7Z1_9RHOB</name>
<dbReference type="InterPro" id="IPR005119">
    <property type="entry name" value="LysR_subst-bd"/>
</dbReference>
<reference evidence="6 7" key="1">
    <citation type="submission" date="2020-01" db="EMBL/GenBank/DDBJ databases">
        <title>Sulfitobacter sediminilitoris sp. nov., isolated from a tidal flat.</title>
        <authorList>
            <person name="Park S."/>
            <person name="Yoon J.-H."/>
        </authorList>
    </citation>
    <scope>NUCLEOTIDE SEQUENCE [LARGE SCALE GENOMIC DNA]</scope>
    <source>
        <strain evidence="6 7">JBTF-M27</strain>
    </source>
</reference>
<dbReference type="InterPro" id="IPR017685">
    <property type="entry name" value="ArgP"/>
</dbReference>
<dbReference type="NCBIfam" id="NF009888">
    <property type="entry name" value="PRK13348.1"/>
    <property type="match status" value="1"/>
</dbReference>
<evidence type="ECO:0000256" key="2">
    <source>
        <dbReference type="ARBA" id="ARBA00023015"/>
    </source>
</evidence>
<dbReference type="Pfam" id="PF03466">
    <property type="entry name" value="LysR_substrate"/>
    <property type="match status" value="1"/>
</dbReference>
<dbReference type="Pfam" id="PF00126">
    <property type="entry name" value="HTH_1"/>
    <property type="match status" value="1"/>
</dbReference>
<evidence type="ECO:0000256" key="4">
    <source>
        <dbReference type="ARBA" id="ARBA00023163"/>
    </source>
</evidence>
<dbReference type="NCBIfam" id="TIGR03298">
    <property type="entry name" value="argP"/>
    <property type="match status" value="1"/>
</dbReference>
<dbReference type="PROSITE" id="PS50931">
    <property type="entry name" value="HTH_LYSR"/>
    <property type="match status" value="1"/>
</dbReference>
<dbReference type="NCBIfam" id="NF002964">
    <property type="entry name" value="PRK03635.1"/>
    <property type="match status" value="1"/>
</dbReference>
<keyword evidence="4" id="KW-0804">Transcription</keyword>
<evidence type="ECO:0000313" key="6">
    <source>
        <dbReference type="EMBL" id="NEK21335.1"/>
    </source>
</evidence>
<dbReference type="Gene3D" id="3.40.190.290">
    <property type="match status" value="1"/>
</dbReference>
<dbReference type="InterPro" id="IPR036388">
    <property type="entry name" value="WH-like_DNA-bd_sf"/>
</dbReference>
<comment type="caution">
    <text evidence="6">The sequence shown here is derived from an EMBL/GenBank/DDBJ whole genome shotgun (WGS) entry which is preliminary data.</text>
</comment>
<dbReference type="Proteomes" id="UP000468591">
    <property type="component" value="Unassembled WGS sequence"/>
</dbReference>
<keyword evidence="2" id="KW-0805">Transcription regulation</keyword>
<accession>A0A6P0C7Z1</accession>
<dbReference type="AlphaFoldDB" id="A0A6P0C7Z1"/>
<dbReference type="EMBL" id="JAABNT010000001">
    <property type="protein sequence ID" value="NEK21335.1"/>
    <property type="molecule type" value="Genomic_DNA"/>
</dbReference>
<dbReference type="InterPro" id="IPR036390">
    <property type="entry name" value="WH_DNA-bd_sf"/>
</dbReference>
<dbReference type="Gene3D" id="1.10.10.10">
    <property type="entry name" value="Winged helix-like DNA-binding domain superfamily/Winged helix DNA-binding domain"/>
    <property type="match status" value="1"/>
</dbReference>
<dbReference type="RefSeq" id="WP_164352146.1">
    <property type="nucleotide sequence ID" value="NZ_JAABNT010000001.1"/>
</dbReference>
<keyword evidence="3 6" id="KW-0238">DNA-binding</keyword>
<dbReference type="SUPFAM" id="SSF46785">
    <property type="entry name" value="Winged helix' DNA-binding domain"/>
    <property type="match status" value="1"/>
</dbReference>
<dbReference type="InterPro" id="IPR000847">
    <property type="entry name" value="LysR_HTH_N"/>
</dbReference>
<dbReference type="InterPro" id="IPR050176">
    <property type="entry name" value="LTTR"/>
</dbReference>
<dbReference type="GO" id="GO:0003700">
    <property type="term" value="F:DNA-binding transcription factor activity"/>
    <property type="evidence" value="ECO:0007669"/>
    <property type="project" value="InterPro"/>
</dbReference>
<dbReference type="GO" id="GO:0003677">
    <property type="term" value="F:DNA binding"/>
    <property type="evidence" value="ECO:0007669"/>
    <property type="project" value="UniProtKB-KW"/>
</dbReference>
<gene>
    <name evidence="6" type="ORF">GV827_02825</name>
</gene>
<evidence type="ECO:0000259" key="5">
    <source>
        <dbReference type="PROSITE" id="PS50931"/>
    </source>
</evidence>
<dbReference type="PANTHER" id="PTHR30579:SF2">
    <property type="entry name" value="HTH-TYPE TRANSCRIPTIONAL REGULATOR ARGP"/>
    <property type="match status" value="1"/>
</dbReference>
<sequence>MQIDPTHLAALSSILRLGSFDAAAGALHVTPSAISQRLKALEEQVGATLVLRSQPCQPTPLGARLAKHAEDVALLEAQALGDIARSGAAPARLTLAVPADSLATWLIPAFADAPEMLYDLRIDDQDTADDWLKRGAVSAAVTGHDRTVPGCDLHPLGAQRYVATASPDFMQRHFSNGVTAESLAKAPMLTFTLKDRLQSRWIMQKTGQALHPPSHQMPSTHAFVDATLMGLAWGMNPESLVREHLAQGQLIALDANEPMDVPLYWQVTRAMAGALTPLTDAIVRNGKKHLHPIGG</sequence>
<organism evidence="6 7">
    <name type="scientific">Sulfitobacter sediminilitoris</name>
    <dbReference type="NCBI Taxonomy" id="2698830"/>
    <lineage>
        <taxon>Bacteria</taxon>
        <taxon>Pseudomonadati</taxon>
        <taxon>Pseudomonadota</taxon>
        <taxon>Alphaproteobacteria</taxon>
        <taxon>Rhodobacterales</taxon>
        <taxon>Roseobacteraceae</taxon>
        <taxon>Sulfitobacter</taxon>
    </lineage>
</organism>
<feature type="domain" description="HTH lysR-type" evidence="5">
    <location>
        <begin position="3"/>
        <end position="59"/>
    </location>
</feature>
<evidence type="ECO:0000256" key="1">
    <source>
        <dbReference type="ARBA" id="ARBA00009437"/>
    </source>
</evidence>